<keyword evidence="3 6" id="KW-0812">Transmembrane</keyword>
<feature type="domain" description="ABC transmembrane type-1" evidence="7">
    <location>
        <begin position="64"/>
        <end position="274"/>
    </location>
</feature>
<feature type="transmembrane region" description="Helical" evidence="6">
    <location>
        <begin position="132"/>
        <end position="151"/>
    </location>
</feature>
<dbReference type="PANTHER" id="PTHR43839">
    <property type="entry name" value="OPPC IN A BINDING PROTEIN-DEPENDENT TRANSPORT SYSTEM"/>
    <property type="match status" value="1"/>
</dbReference>
<evidence type="ECO:0000313" key="9">
    <source>
        <dbReference type="Proteomes" id="UP000800303"/>
    </source>
</evidence>
<comment type="similarity">
    <text evidence="6">Belongs to the binding-protein-dependent transport system permease family.</text>
</comment>
<evidence type="ECO:0000256" key="4">
    <source>
        <dbReference type="ARBA" id="ARBA00022989"/>
    </source>
</evidence>
<dbReference type="EMBL" id="JAAFGS010000003">
    <property type="protein sequence ID" value="NGZ75943.1"/>
    <property type="molecule type" value="Genomic_DNA"/>
</dbReference>
<keyword evidence="9" id="KW-1185">Reference proteome</keyword>
<proteinExistence type="inferred from homology"/>
<accession>A0ABX0F6H7</accession>
<dbReference type="Gene3D" id="1.10.3720.10">
    <property type="entry name" value="MetI-like"/>
    <property type="match status" value="1"/>
</dbReference>
<comment type="caution">
    <text evidence="8">The sequence shown here is derived from an EMBL/GenBank/DDBJ whole genome shotgun (WGS) entry which is preliminary data.</text>
</comment>
<evidence type="ECO:0000259" key="7">
    <source>
        <dbReference type="PROSITE" id="PS50928"/>
    </source>
</evidence>
<dbReference type="InterPro" id="IPR035906">
    <property type="entry name" value="MetI-like_sf"/>
</dbReference>
<dbReference type="PROSITE" id="PS50928">
    <property type="entry name" value="ABC_TM1"/>
    <property type="match status" value="1"/>
</dbReference>
<evidence type="ECO:0000256" key="2">
    <source>
        <dbReference type="ARBA" id="ARBA00022448"/>
    </source>
</evidence>
<keyword evidence="2 6" id="KW-0813">Transport</keyword>
<name>A0ABX0F6H7_9BACL</name>
<feature type="transmembrane region" description="Helical" evidence="6">
    <location>
        <begin position="253"/>
        <end position="273"/>
    </location>
</feature>
<evidence type="ECO:0000256" key="3">
    <source>
        <dbReference type="ARBA" id="ARBA00022692"/>
    </source>
</evidence>
<comment type="subcellular location">
    <subcellularLocation>
        <location evidence="6">Cell membrane</location>
        <topology evidence="6">Multi-pass membrane protein</topology>
    </subcellularLocation>
    <subcellularLocation>
        <location evidence="1">Membrane</location>
        <topology evidence="1">Multi-pass membrane protein</topology>
    </subcellularLocation>
</comment>
<evidence type="ECO:0000256" key="5">
    <source>
        <dbReference type="ARBA" id="ARBA00023136"/>
    </source>
</evidence>
<keyword evidence="5 6" id="KW-0472">Membrane</keyword>
<dbReference type="Pfam" id="PF00528">
    <property type="entry name" value="BPD_transp_1"/>
    <property type="match status" value="1"/>
</dbReference>
<dbReference type="Proteomes" id="UP000800303">
    <property type="component" value="Unassembled WGS sequence"/>
</dbReference>
<gene>
    <name evidence="8" type="ORF">GYN08_11480</name>
</gene>
<organism evidence="8 9">
    <name type="scientific">Saccharibacillus alkalitolerans</name>
    <dbReference type="NCBI Taxonomy" id="2705290"/>
    <lineage>
        <taxon>Bacteria</taxon>
        <taxon>Bacillati</taxon>
        <taxon>Bacillota</taxon>
        <taxon>Bacilli</taxon>
        <taxon>Bacillales</taxon>
        <taxon>Paenibacillaceae</taxon>
        <taxon>Saccharibacillus</taxon>
    </lineage>
</organism>
<sequence length="288" mass="31793">MLALLLLIAALGPYLPFIDRNLEQIRFRMEDGHLKKAPYPISWQNPLGSSKFGVDNLSRIVIGARETLLIVFAVSVLRYAIGIPLGLMARRKRGAANALLNWLNQLFSSVPTLLMTVLLAAVPFFLYSSGRLYWMIGIMALVETGRVGYIVRQQAASISHESYMEAGRALGLRPLRLLKAYYIPALLPEMIVNFCLDLGKVLILIGQLGVLTVYLNPGSAEAGMNNDFEFINTAHDWGSMLSDHVADLGVGRFASVMVPVCAIVYAVLAFSLLGEGLRRHFNRLGRSK</sequence>
<reference evidence="8 9" key="1">
    <citation type="submission" date="2020-01" db="EMBL/GenBank/DDBJ databases">
        <title>Polyphasic characterisation and genomic insights into a novel alkali tolerant bacterium VR-M41.</title>
        <authorList>
            <person name="Vemuluri V.R."/>
        </authorList>
    </citation>
    <scope>NUCLEOTIDE SEQUENCE [LARGE SCALE GENOMIC DNA]</scope>
    <source>
        <strain evidence="8 9">VR-M41</strain>
    </source>
</reference>
<evidence type="ECO:0000256" key="6">
    <source>
        <dbReference type="RuleBase" id="RU363032"/>
    </source>
</evidence>
<feature type="transmembrane region" description="Helical" evidence="6">
    <location>
        <begin position="191"/>
        <end position="215"/>
    </location>
</feature>
<feature type="transmembrane region" description="Helical" evidence="6">
    <location>
        <begin position="67"/>
        <end position="87"/>
    </location>
</feature>
<dbReference type="SUPFAM" id="SSF161098">
    <property type="entry name" value="MetI-like"/>
    <property type="match status" value="1"/>
</dbReference>
<dbReference type="PANTHER" id="PTHR43839:SF3">
    <property type="entry name" value="OLIGOPEPTIDE ABC TRANSPORTER, PERMEASE PROTEIN"/>
    <property type="match status" value="1"/>
</dbReference>
<protein>
    <submittedName>
        <fullName evidence="8">ABC transporter permease</fullName>
    </submittedName>
</protein>
<evidence type="ECO:0000256" key="1">
    <source>
        <dbReference type="ARBA" id="ARBA00004141"/>
    </source>
</evidence>
<keyword evidence="4 6" id="KW-1133">Transmembrane helix</keyword>
<evidence type="ECO:0000313" key="8">
    <source>
        <dbReference type="EMBL" id="NGZ75943.1"/>
    </source>
</evidence>
<dbReference type="InterPro" id="IPR000515">
    <property type="entry name" value="MetI-like"/>
</dbReference>
<dbReference type="CDD" id="cd06261">
    <property type="entry name" value="TM_PBP2"/>
    <property type="match status" value="1"/>
</dbReference>
<feature type="transmembrane region" description="Helical" evidence="6">
    <location>
        <begin position="99"/>
        <end position="126"/>
    </location>
</feature>